<dbReference type="Proteomes" id="UP000351155">
    <property type="component" value="Unassembled WGS sequence"/>
</dbReference>
<organism evidence="1 2">
    <name type="scientific">Enterobacter cancerogenus</name>
    <dbReference type="NCBI Taxonomy" id="69218"/>
    <lineage>
        <taxon>Bacteria</taxon>
        <taxon>Pseudomonadati</taxon>
        <taxon>Pseudomonadota</taxon>
        <taxon>Gammaproteobacteria</taxon>
        <taxon>Enterobacterales</taxon>
        <taxon>Enterobacteriaceae</taxon>
        <taxon>Enterobacter</taxon>
        <taxon>Enterobacter cloacae complex</taxon>
    </lineage>
</organism>
<reference evidence="1 2" key="1">
    <citation type="submission" date="2019-03" db="EMBL/GenBank/DDBJ databases">
        <authorList>
            <consortium name="Pathogen Informatics"/>
        </authorList>
    </citation>
    <scope>NUCLEOTIDE SEQUENCE [LARGE SCALE GENOMIC DNA]</scope>
    <source>
        <strain evidence="1 2">NCTC12126</strain>
    </source>
</reference>
<evidence type="ECO:0000313" key="2">
    <source>
        <dbReference type="Proteomes" id="UP000351155"/>
    </source>
</evidence>
<dbReference type="EMBL" id="CAADIW010000069">
    <property type="protein sequence ID" value="VFS43780.1"/>
    <property type="molecule type" value="Genomic_DNA"/>
</dbReference>
<dbReference type="Pfam" id="PF24072">
    <property type="entry name" value="T7_gp14"/>
    <property type="match status" value="1"/>
</dbReference>
<dbReference type="AlphaFoldDB" id="A0A484Z5R9"/>
<sequence length="192" mass="20040">MCGPVAVGVGMLAMSAMQAYSQNQQAKYQSAVADQNADIAQQQAQDSINRGNAQAEEIRRRNRQAAGTQAATMGATGADLSTGNALDIFGDTAQFGELDALTTINNAQREAYGFQVQGMNAQAESRSARSNGRNAVGMTLLTAPLKAYGAYQMAGGTWSPFKTSVASGGGTTPMLSNKSFINSSSQYKLGGY</sequence>
<name>A0A484Z5R9_9ENTR</name>
<evidence type="ECO:0008006" key="3">
    <source>
        <dbReference type="Google" id="ProtNLM"/>
    </source>
</evidence>
<protein>
    <recommendedName>
        <fullName evidence="3">Phage protein</fullName>
    </recommendedName>
</protein>
<evidence type="ECO:0000313" key="1">
    <source>
        <dbReference type="EMBL" id="VFS43780.1"/>
    </source>
</evidence>
<accession>A0A484Z5R9</accession>
<dbReference type="InterPro" id="IPR038996">
    <property type="entry name" value="Gp14"/>
</dbReference>
<gene>
    <name evidence="1" type="ORF">NCTC12126_05045</name>
</gene>
<proteinExistence type="predicted"/>